<name>A0ACC0LJQ5_RHOML</name>
<reference evidence="1" key="1">
    <citation type="submission" date="2022-02" db="EMBL/GenBank/DDBJ databases">
        <title>Plant Genome Project.</title>
        <authorList>
            <person name="Zhang R.-G."/>
        </authorList>
    </citation>
    <scope>NUCLEOTIDE SEQUENCE</scope>
    <source>
        <strain evidence="1">AT1</strain>
    </source>
</reference>
<protein>
    <submittedName>
        <fullName evidence="1">Uncharacterized protein</fullName>
    </submittedName>
</protein>
<accession>A0ACC0LJQ5</accession>
<comment type="caution">
    <text evidence="1">The sequence shown here is derived from an EMBL/GenBank/DDBJ whole genome shotgun (WGS) entry which is preliminary data.</text>
</comment>
<dbReference type="Proteomes" id="UP001062846">
    <property type="component" value="Chromosome 12"/>
</dbReference>
<dbReference type="EMBL" id="CM046399">
    <property type="protein sequence ID" value="KAI8528617.1"/>
    <property type="molecule type" value="Genomic_DNA"/>
</dbReference>
<evidence type="ECO:0000313" key="1">
    <source>
        <dbReference type="EMBL" id="KAI8528617.1"/>
    </source>
</evidence>
<proteinExistence type="predicted"/>
<sequence length="719" mass="79371">MRPQYRSKQRPSTARPWPVGSPPKSKSPRPSYSRQVIPHAPFGCPQLLVPFYPIDQQAAESLGKIEKSRSDELSSENHRRSTEVVVPLKDQLKKKNKDVAETSDLIGKIRSDRNSNETSNGSNRGSGEDVGALVVNVVKPSVSPPKSGLTDSDWTELLSVPSQATSASRSNGVSGIRGVRKDGRRKGVSGSNLSGLEVKRNQKGQNTGLRDSPKSGVPLVNKVNGAKISDGEESKVADTMQRNSRVKSGSEDNYAEGRELDGKERSPSLVGMEKNEANEERNSVSETLADKDSLVGRVGDGVSDLKIGKGDGHSRVRSSFGGIDKTVRPRSHSSMKKGSSTFTPSSLSDGGSASETDSTSTSDSEIEREKEERRRRKAQILAEKAAAKALEAIKERENMVARLEGEKQSLEKILEERANQQAQEASELQNSMMETMEAVELEKQKHNSTRMEALGRMAKLEIANADLARSLAAAQWKVEVEMNQLAELRQQVEVKEATHEELRRKISVAHDTGNQLVASKGIEFEREILESEISFVIEKIGRLQEKAKTLESNIEMTRQELENPTEVEVELRRRLGQLTDHLIQKQAQVEALSSEKATYVLRIEAVSRLLDENKSTLNAVDVESGIWEFSNSKLRPLFEERIQSGRKHLGSLVQQLDSIFCAGAIFLRRNSTARLWSLVYLVCLHFWVVYILLSHSPVSEEARSGAVFSLESINNTGGG</sequence>
<organism evidence="1 2">
    <name type="scientific">Rhododendron molle</name>
    <name type="common">Chinese azalea</name>
    <name type="synonym">Azalea mollis</name>
    <dbReference type="NCBI Taxonomy" id="49168"/>
    <lineage>
        <taxon>Eukaryota</taxon>
        <taxon>Viridiplantae</taxon>
        <taxon>Streptophyta</taxon>
        <taxon>Embryophyta</taxon>
        <taxon>Tracheophyta</taxon>
        <taxon>Spermatophyta</taxon>
        <taxon>Magnoliopsida</taxon>
        <taxon>eudicotyledons</taxon>
        <taxon>Gunneridae</taxon>
        <taxon>Pentapetalae</taxon>
        <taxon>asterids</taxon>
        <taxon>Ericales</taxon>
        <taxon>Ericaceae</taxon>
        <taxon>Ericoideae</taxon>
        <taxon>Rhodoreae</taxon>
        <taxon>Rhododendron</taxon>
    </lineage>
</organism>
<evidence type="ECO:0000313" key="2">
    <source>
        <dbReference type="Proteomes" id="UP001062846"/>
    </source>
</evidence>
<gene>
    <name evidence="1" type="ORF">RHMOL_Rhmol12G0161700</name>
</gene>
<keyword evidence="2" id="KW-1185">Reference proteome</keyword>